<keyword evidence="7 11" id="KW-1133">Transmembrane helix</keyword>
<dbReference type="EMBL" id="BLJY01000002">
    <property type="protein sequence ID" value="GFF13285.1"/>
    <property type="molecule type" value="Genomic_DNA"/>
</dbReference>
<keyword evidence="9" id="KW-0325">Glycoprotein</keyword>
<gene>
    <name evidence="12" type="ORF">ATEIFO6365_0002039600</name>
</gene>
<keyword evidence="6" id="KW-0735">Signal-anchor</keyword>
<sequence>MAQIARINHPCRPRITILKAVFLLLVVLFCYRHIAPSSDIARLIRPVESQQSVVTGSPEPAPDRSQDEVGKKQAPAADRHSSTAKPYPQHLTPQQRPQLLDTRPNSSTSKVFLVDSFQDSLQRMISLLPEQIRIRGLLSPIDGTGEAKIHEIGLRTRSFNVLFEAWEAIHLVPTPGGMYLRDNVIQYLQTHPEIATDLHMDITRIIHTYEAYRSLVTRLASLLFPWMAPYFANHMALHGSFYSGQRGLVFTASDNQAPYMITSIKAMRKLGCNLPVEVMYLGDNDLSEDFRERLESIPGVLTRDLSQMVLEDEWTLAGWAAKPFAILLSSFREVIFVDADALFVRDPATLFEDDEYVAEGALFFKDRLMMPESQKKWLQAILPRPISRKARETRLWKGESSHMQESGVVVVDKWRHFVALMLVSRLNGPDRDGDKDNGKVGMYDMVYGDKETFWLGWELAGDSGYAFHNGSAALVGAATSSDKRDVQGSETSEQDAFLGNTSICGPQLLHLGRDDRPLWFNGWLQHNKFAKGEEAKPIEFLEYIKEPSDVDDPNGWKLGSNNICCLRADSTEELSESEKDTLQMIVDTAREVGALH</sequence>
<feature type="transmembrane region" description="Helical" evidence="11">
    <location>
        <begin position="16"/>
        <end position="34"/>
    </location>
</feature>
<evidence type="ECO:0000256" key="2">
    <source>
        <dbReference type="ARBA" id="ARBA00009105"/>
    </source>
</evidence>
<keyword evidence="4 12" id="KW-0808">Transferase</keyword>
<keyword evidence="5 11" id="KW-0812">Transmembrane</keyword>
<feature type="region of interest" description="Disordered" evidence="10">
    <location>
        <begin position="49"/>
        <end position="103"/>
    </location>
</feature>
<keyword evidence="13" id="KW-1185">Reference proteome</keyword>
<evidence type="ECO:0000256" key="10">
    <source>
        <dbReference type="SAM" id="MobiDB-lite"/>
    </source>
</evidence>
<keyword evidence="3 12" id="KW-0328">Glycosyltransferase</keyword>
<dbReference type="SUPFAM" id="SSF53448">
    <property type="entry name" value="Nucleotide-diphospho-sugar transferases"/>
    <property type="match status" value="1"/>
</dbReference>
<evidence type="ECO:0000256" key="5">
    <source>
        <dbReference type="ARBA" id="ARBA00022692"/>
    </source>
</evidence>
<name>A0A5M3YY97_ASPTE</name>
<comment type="similarity">
    <text evidence="2">Belongs to the MNN1/MNT family.</text>
</comment>
<dbReference type="Gene3D" id="3.90.550.10">
    <property type="entry name" value="Spore Coat Polysaccharide Biosynthesis Protein SpsA, Chain A"/>
    <property type="match status" value="1"/>
</dbReference>
<keyword evidence="8 11" id="KW-0472">Membrane</keyword>
<dbReference type="Proteomes" id="UP000452235">
    <property type="component" value="Unassembled WGS sequence"/>
</dbReference>
<protein>
    <submittedName>
        <fullName evidence="12">Putative alpha-1,3-mannosyltransferase</fullName>
    </submittedName>
</protein>
<dbReference type="InterPro" id="IPR029044">
    <property type="entry name" value="Nucleotide-diphossugar_trans"/>
</dbReference>
<dbReference type="VEuPathDB" id="FungiDB:ATEG_02301"/>
<dbReference type="Pfam" id="PF11051">
    <property type="entry name" value="Mannosyl_trans3"/>
    <property type="match status" value="1"/>
</dbReference>
<dbReference type="PANTHER" id="PTHR31392">
    <property type="entry name" value="ALPHA-1,3-MANNOSYLTRANSFERASE MNN1-RELATED"/>
    <property type="match status" value="1"/>
</dbReference>
<accession>A0A5M3YY97</accession>
<comment type="subcellular location">
    <subcellularLocation>
        <location evidence="1">Membrane</location>
        <topology evidence="1">Single-pass type II membrane protein</topology>
    </subcellularLocation>
</comment>
<evidence type="ECO:0000256" key="6">
    <source>
        <dbReference type="ARBA" id="ARBA00022968"/>
    </source>
</evidence>
<reference evidence="12 13" key="1">
    <citation type="submission" date="2020-01" db="EMBL/GenBank/DDBJ databases">
        <title>Aspergillus terreus IFO 6365 whole genome shotgun sequence.</title>
        <authorList>
            <person name="Kanamasa S."/>
            <person name="Takahashi H."/>
        </authorList>
    </citation>
    <scope>NUCLEOTIDE SEQUENCE [LARGE SCALE GENOMIC DNA]</scope>
    <source>
        <strain evidence="12 13">IFO 6365</strain>
    </source>
</reference>
<feature type="compositionally biased region" description="Polar residues" evidence="10">
    <location>
        <begin position="91"/>
        <end position="103"/>
    </location>
</feature>
<dbReference type="GO" id="GO:0006493">
    <property type="term" value="P:protein O-linked glycosylation"/>
    <property type="evidence" value="ECO:0007669"/>
    <property type="project" value="TreeGrafter"/>
</dbReference>
<evidence type="ECO:0000256" key="4">
    <source>
        <dbReference type="ARBA" id="ARBA00022679"/>
    </source>
</evidence>
<evidence type="ECO:0000256" key="9">
    <source>
        <dbReference type="ARBA" id="ARBA00023180"/>
    </source>
</evidence>
<dbReference type="GO" id="GO:0005794">
    <property type="term" value="C:Golgi apparatus"/>
    <property type="evidence" value="ECO:0007669"/>
    <property type="project" value="TreeGrafter"/>
</dbReference>
<proteinExistence type="inferred from homology"/>
<feature type="compositionally biased region" description="Basic and acidic residues" evidence="10">
    <location>
        <begin position="61"/>
        <end position="81"/>
    </location>
</feature>
<dbReference type="OrthoDB" id="430354at2759"/>
<evidence type="ECO:0000256" key="8">
    <source>
        <dbReference type="ARBA" id="ARBA00023136"/>
    </source>
</evidence>
<dbReference type="AlphaFoldDB" id="A0A5M3YY97"/>
<comment type="caution">
    <text evidence="12">The sequence shown here is derived from an EMBL/GenBank/DDBJ whole genome shotgun (WGS) entry which is preliminary data.</text>
</comment>
<dbReference type="GO" id="GO:0016020">
    <property type="term" value="C:membrane"/>
    <property type="evidence" value="ECO:0007669"/>
    <property type="project" value="UniProtKB-SubCell"/>
</dbReference>
<dbReference type="GO" id="GO:0000033">
    <property type="term" value="F:alpha-1,3-mannosyltransferase activity"/>
    <property type="evidence" value="ECO:0007669"/>
    <property type="project" value="TreeGrafter"/>
</dbReference>
<dbReference type="InterPro" id="IPR022751">
    <property type="entry name" value="Alpha_mannosyltransferase"/>
</dbReference>
<evidence type="ECO:0000256" key="1">
    <source>
        <dbReference type="ARBA" id="ARBA00004606"/>
    </source>
</evidence>
<evidence type="ECO:0000313" key="12">
    <source>
        <dbReference type="EMBL" id="GFF13285.1"/>
    </source>
</evidence>
<evidence type="ECO:0000256" key="3">
    <source>
        <dbReference type="ARBA" id="ARBA00022676"/>
    </source>
</evidence>
<organism evidence="12 13">
    <name type="scientific">Aspergillus terreus</name>
    <dbReference type="NCBI Taxonomy" id="33178"/>
    <lineage>
        <taxon>Eukaryota</taxon>
        <taxon>Fungi</taxon>
        <taxon>Dikarya</taxon>
        <taxon>Ascomycota</taxon>
        <taxon>Pezizomycotina</taxon>
        <taxon>Eurotiomycetes</taxon>
        <taxon>Eurotiomycetidae</taxon>
        <taxon>Eurotiales</taxon>
        <taxon>Aspergillaceae</taxon>
        <taxon>Aspergillus</taxon>
        <taxon>Aspergillus subgen. Circumdati</taxon>
    </lineage>
</organism>
<evidence type="ECO:0000256" key="7">
    <source>
        <dbReference type="ARBA" id="ARBA00022989"/>
    </source>
</evidence>
<dbReference type="PANTHER" id="PTHR31392:SF1">
    <property type="entry name" value="ALPHA-1,3-MANNOSYLTRANSFERASE MNN1-RELATED"/>
    <property type="match status" value="1"/>
</dbReference>
<evidence type="ECO:0000256" key="11">
    <source>
        <dbReference type="SAM" id="Phobius"/>
    </source>
</evidence>
<evidence type="ECO:0000313" key="13">
    <source>
        <dbReference type="Proteomes" id="UP000452235"/>
    </source>
</evidence>